<keyword evidence="3" id="KW-0805">Transcription regulation</keyword>
<dbReference type="RefSeq" id="YP_009186719.1">
    <property type="nucleotide sequence ID" value="NC_028636.1"/>
</dbReference>
<evidence type="ECO:0000256" key="1">
    <source>
        <dbReference type="ARBA" id="ARBA00008271"/>
    </source>
</evidence>
<keyword evidence="4" id="KW-0804">Transcription</keyword>
<dbReference type="OrthoDB" id="15391at10239"/>
<dbReference type="InterPro" id="IPR009429">
    <property type="entry name" value="Baculo_LEF-11"/>
</dbReference>
<proteinExistence type="inferred from homology"/>
<organism evidence="5 6">
    <name type="scientific">Sucra jujuba nucleopolyhedrovirus</name>
    <dbReference type="NCBI Taxonomy" id="1563660"/>
    <lineage>
        <taxon>Viruses</taxon>
        <taxon>Viruses incertae sedis</taxon>
        <taxon>Naldaviricetes</taxon>
        <taxon>Lefavirales</taxon>
        <taxon>Baculoviridae</taxon>
        <taxon>Alphabaculovirus</taxon>
        <taxon>Alphabaculovirus sujujubae</taxon>
    </lineage>
</organism>
<reference evidence="5 6" key="1">
    <citation type="journal article" date="2014" name="PLoS ONE">
        <title>Genomic Sequencing and Analysis of Sucra jujuba Nucleopolyhedrovirus.</title>
        <authorList>
            <person name="Liu X."/>
            <person name="Yin F."/>
            <person name="Zhu Z."/>
            <person name="Hou D."/>
            <person name="Wang J."/>
            <person name="Zhang L."/>
            <person name="Wang M."/>
            <person name="Wang H."/>
            <person name="Hu Z."/>
            <person name="Deng F."/>
        </authorList>
    </citation>
    <scope>NUCLEOTIDE SEQUENCE [LARGE SCALE GENOMIC DNA]</scope>
    <source>
        <strain evidence="5">473</strain>
    </source>
</reference>
<comment type="similarity">
    <text evidence="1">Belongs to the baculoviridae LEF-11 family.</text>
</comment>
<evidence type="ECO:0000256" key="2">
    <source>
        <dbReference type="ARBA" id="ARBA00017118"/>
    </source>
</evidence>
<dbReference type="GO" id="GO:0019058">
    <property type="term" value="P:viral life cycle"/>
    <property type="evidence" value="ECO:0007669"/>
    <property type="project" value="InterPro"/>
</dbReference>
<dbReference type="GeneID" id="26382483"/>
<evidence type="ECO:0000313" key="5">
    <source>
        <dbReference type="EMBL" id="AIU41267.1"/>
    </source>
</evidence>
<accession>A0A097P8V9</accession>
<dbReference type="KEGG" id="vg:26382483"/>
<dbReference type="Pfam" id="PF06385">
    <property type="entry name" value="Baculo_LEF-11"/>
    <property type="match status" value="1"/>
</dbReference>
<evidence type="ECO:0000256" key="4">
    <source>
        <dbReference type="ARBA" id="ARBA00023163"/>
    </source>
</evidence>
<sequence>MEGSAFQNCDRSATGAAQHFESCCLTRSEVYALVREAINKRKHNNDTDGVCDHMDSSGFEAQIEYIRQNLKNTFIIANEDRARCKRIDIHLRRFNEIFKKRNVLEEEYLHCLSRTQKP</sequence>
<keyword evidence="6" id="KW-1185">Reference proteome</keyword>
<dbReference type="Proteomes" id="UP000201917">
    <property type="component" value="Segment"/>
</dbReference>
<evidence type="ECO:0000313" key="6">
    <source>
        <dbReference type="Proteomes" id="UP000201917"/>
    </source>
</evidence>
<evidence type="ECO:0000256" key="3">
    <source>
        <dbReference type="ARBA" id="ARBA00023015"/>
    </source>
</evidence>
<dbReference type="EMBL" id="KJ676450">
    <property type="protein sequence ID" value="AIU41267.1"/>
    <property type="molecule type" value="Genomic_DNA"/>
</dbReference>
<dbReference type="GO" id="GO:0006355">
    <property type="term" value="P:regulation of DNA-templated transcription"/>
    <property type="evidence" value="ECO:0007669"/>
    <property type="project" value="InterPro"/>
</dbReference>
<name>A0A097P8V9_9ABAC</name>
<protein>
    <recommendedName>
        <fullName evidence="2">Late expression factor 11</fullName>
    </recommendedName>
</protein>